<proteinExistence type="predicted"/>
<dbReference type="eggNOG" id="ENOG502RUMS">
    <property type="taxonomic scope" value="Eukaryota"/>
</dbReference>
<dbReference type="KEGG" id="tps:THAPSDRAFT_3405"/>
<gene>
    <name evidence="2" type="ORF">THAPSDRAFT_3405</name>
</gene>
<dbReference type="EMBL" id="CM000640">
    <property type="protein sequence ID" value="EED94244.1"/>
    <property type="molecule type" value="Genomic_DNA"/>
</dbReference>
<reference evidence="2 3" key="1">
    <citation type="journal article" date="2004" name="Science">
        <title>The genome of the diatom Thalassiosira pseudonana: ecology, evolution, and metabolism.</title>
        <authorList>
            <person name="Armbrust E.V."/>
            <person name="Berges J.A."/>
            <person name="Bowler C."/>
            <person name="Green B.R."/>
            <person name="Martinez D."/>
            <person name="Putnam N.H."/>
            <person name="Zhou S."/>
            <person name="Allen A.E."/>
            <person name="Apt K.E."/>
            <person name="Bechner M."/>
            <person name="Brzezinski M.A."/>
            <person name="Chaal B.K."/>
            <person name="Chiovitti A."/>
            <person name="Davis A.K."/>
            <person name="Demarest M.S."/>
            <person name="Detter J.C."/>
            <person name="Glavina T."/>
            <person name="Goodstein D."/>
            <person name="Hadi M.Z."/>
            <person name="Hellsten U."/>
            <person name="Hildebrand M."/>
            <person name="Jenkins B.D."/>
            <person name="Jurka J."/>
            <person name="Kapitonov V.V."/>
            <person name="Kroger N."/>
            <person name="Lau W.W."/>
            <person name="Lane T.W."/>
            <person name="Larimer F.W."/>
            <person name="Lippmeier J.C."/>
            <person name="Lucas S."/>
            <person name="Medina M."/>
            <person name="Montsant A."/>
            <person name="Obornik M."/>
            <person name="Parker M.S."/>
            <person name="Palenik B."/>
            <person name="Pazour G.J."/>
            <person name="Richardson P.M."/>
            <person name="Rynearson T.A."/>
            <person name="Saito M.A."/>
            <person name="Schwartz D.C."/>
            <person name="Thamatrakoln K."/>
            <person name="Valentin K."/>
            <person name="Vardi A."/>
            <person name="Wilkerson F.P."/>
            <person name="Rokhsar D.S."/>
        </authorList>
    </citation>
    <scope>NUCLEOTIDE SEQUENCE [LARGE SCALE GENOMIC DNA]</scope>
    <source>
        <strain evidence="2 3">CCMP1335</strain>
    </source>
</reference>
<dbReference type="Proteomes" id="UP000001449">
    <property type="component" value="Chromosome 3"/>
</dbReference>
<sequence>MYSTKSIHKNINPNYRQTYTSIGDPYNGNGERLPGRWKEKQFFTQKHPKNADNGFFVKLKYQSDPYTEISEQYSKTQPLDSRKLGFGSRDVSKSGEFTCYKATQRYRSVVKQENKLLQLHRNDSKEKELLGKPKDPTLPPRDRNGRELKSAKFMFDIGRSCVTAYNPNSAYDSFYNLPKHAPVESNWQGNDPIRRLGSHRPSSTTIGEHAWKYGYQKPEHCRRSIRYY</sequence>
<protein>
    <submittedName>
        <fullName evidence="2">Uncharacterized protein</fullName>
    </submittedName>
</protein>
<organism evidence="2 3">
    <name type="scientific">Thalassiosira pseudonana</name>
    <name type="common">Marine diatom</name>
    <name type="synonym">Cyclotella nana</name>
    <dbReference type="NCBI Taxonomy" id="35128"/>
    <lineage>
        <taxon>Eukaryota</taxon>
        <taxon>Sar</taxon>
        <taxon>Stramenopiles</taxon>
        <taxon>Ochrophyta</taxon>
        <taxon>Bacillariophyta</taxon>
        <taxon>Coscinodiscophyceae</taxon>
        <taxon>Thalassiosirophycidae</taxon>
        <taxon>Thalassiosirales</taxon>
        <taxon>Thalassiosiraceae</taxon>
        <taxon>Thalassiosira</taxon>
    </lineage>
</organism>
<dbReference type="RefSeq" id="XP_002288808.1">
    <property type="nucleotide sequence ID" value="XM_002288772.1"/>
</dbReference>
<dbReference type="InParanoid" id="B8BXP8"/>
<dbReference type="PaxDb" id="35128-Thaps3405"/>
<evidence type="ECO:0000313" key="3">
    <source>
        <dbReference type="Proteomes" id="UP000001449"/>
    </source>
</evidence>
<feature type="region of interest" description="Disordered" evidence="1">
    <location>
        <begin position="121"/>
        <end position="145"/>
    </location>
</feature>
<dbReference type="AlphaFoldDB" id="B8BXP8"/>
<name>B8BXP8_THAPS</name>
<evidence type="ECO:0000313" key="2">
    <source>
        <dbReference type="EMBL" id="EED94244.1"/>
    </source>
</evidence>
<dbReference type="OMA" id="QNHHFPE"/>
<evidence type="ECO:0000256" key="1">
    <source>
        <dbReference type="SAM" id="MobiDB-lite"/>
    </source>
</evidence>
<dbReference type="GeneID" id="7448731"/>
<dbReference type="HOGENOM" id="CLU_1284823_0_0_1"/>
<keyword evidence="3" id="KW-1185">Reference proteome</keyword>
<reference evidence="2 3" key="2">
    <citation type="journal article" date="2008" name="Nature">
        <title>The Phaeodactylum genome reveals the evolutionary history of diatom genomes.</title>
        <authorList>
            <person name="Bowler C."/>
            <person name="Allen A.E."/>
            <person name="Badger J.H."/>
            <person name="Grimwood J."/>
            <person name="Jabbari K."/>
            <person name="Kuo A."/>
            <person name="Maheswari U."/>
            <person name="Martens C."/>
            <person name="Maumus F."/>
            <person name="Otillar R.P."/>
            <person name="Rayko E."/>
            <person name="Salamov A."/>
            <person name="Vandepoele K."/>
            <person name="Beszteri B."/>
            <person name="Gruber A."/>
            <person name="Heijde M."/>
            <person name="Katinka M."/>
            <person name="Mock T."/>
            <person name="Valentin K."/>
            <person name="Verret F."/>
            <person name="Berges J.A."/>
            <person name="Brownlee C."/>
            <person name="Cadoret J.P."/>
            <person name="Chiovitti A."/>
            <person name="Choi C.J."/>
            <person name="Coesel S."/>
            <person name="De Martino A."/>
            <person name="Detter J.C."/>
            <person name="Durkin C."/>
            <person name="Falciatore A."/>
            <person name="Fournet J."/>
            <person name="Haruta M."/>
            <person name="Huysman M.J."/>
            <person name="Jenkins B.D."/>
            <person name="Jiroutova K."/>
            <person name="Jorgensen R.E."/>
            <person name="Joubert Y."/>
            <person name="Kaplan A."/>
            <person name="Kroger N."/>
            <person name="Kroth P.G."/>
            <person name="La Roche J."/>
            <person name="Lindquist E."/>
            <person name="Lommer M."/>
            <person name="Martin-Jezequel V."/>
            <person name="Lopez P.J."/>
            <person name="Lucas S."/>
            <person name="Mangogna M."/>
            <person name="McGinnis K."/>
            <person name="Medlin L.K."/>
            <person name="Montsant A."/>
            <person name="Oudot-Le Secq M.P."/>
            <person name="Napoli C."/>
            <person name="Obornik M."/>
            <person name="Parker M.S."/>
            <person name="Petit J.L."/>
            <person name="Porcel B.M."/>
            <person name="Poulsen N."/>
            <person name="Robison M."/>
            <person name="Rychlewski L."/>
            <person name="Rynearson T.A."/>
            <person name="Schmutz J."/>
            <person name="Shapiro H."/>
            <person name="Siaut M."/>
            <person name="Stanley M."/>
            <person name="Sussman M.R."/>
            <person name="Taylor A.R."/>
            <person name="Vardi A."/>
            <person name="von Dassow P."/>
            <person name="Vyverman W."/>
            <person name="Willis A."/>
            <person name="Wyrwicz L.S."/>
            <person name="Rokhsar D.S."/>
            <person name="Weissenbach J."/>
            <person name="Armbrust E.V."/>
            <person name="Green B.R."/>
            <person name="Van de Peer Y."/>
            <person name="Grigoriev I.V."/>
        </authorList>
    </citation>
    <scope>NUCLEOTIDE SEQUENCE [LARGE SCALE GENOMIC DNA]</scope>
    <source>
        <strain evidence="2 3">CCMP1335</strain>
    </source>
</reference>
<accession>B8BXP8</accession>